<evidence type="ECO:0000256" key="9">
    <source>
        <dbReference type="SAM" id="Phobius"/>
    </source>
</evidence>
<feature type="transmembrane region" description="Helical" evidence="9">
    <location>
        <begin position="173"/>
        <end position="192"/>
    </location>
</feature>
<comment type="subcellular location">
    <subcellularLocation>
        <location evidence="1">Membrane</location>
        <topology evidence="1">Multi-pass membrane protein</topology>
    </subcellularLocation>
</comment>
<evidence type="ECO:0008006" key="12">
    <source>
        <dbReference type="Google" id="ProtNLM"/>
    </source>
</evidence>
<keyword evidence="11" id="KW-1185">Reference proteome</keyword>
<evidence type="ECO:0000313" key="10">
    <source>
        <dbReference type="EnsemblMetazoa" id="XP_012057889.1"/>
    </source>
</evidence>
<dbReference type="OrthoDB" id="7700178at2759"/>
<evidence type="ECO:0000256" key="6">
    <source>
        <dbReference type="ARBA" id="ARBA00023136"/>
    </source>
</evidence>
<evidence type="ECO:0000256" key="8">
    <source>
        <dbReference type="ARBA" id="ARBA00023224"/>
    </source>
</evidence>
<reference evidence="10" key="2">
    <citation type="submission" date="2016-04" db="UniProtKB">
        <authorList>
            <consortium name="EnsemblMetazoa"/>
        </authorList>
    </citation>
    <scope>IDENTIFICATION</scope>
</reference>
<feature type="transmembrane region" description="Helical" evidence="9">
    <location>
        <begin position="245"/>
        <end position="267"/>
    </location>
</feature>
<keyword evidence="7" id="KW-0675">Receptor</keyword>
<dbReference type="Proteomes" id="UP000005205">
    <property type="component" value="Unassembled WGS sequence"/>
</dbReference>
<keyword evidence="3 9" id="KW-0812">Transmembrane</keyword>
<feature type="transmembrane region" description="Helical" evidence="9">
    <location>
        <begin position="40"/>
        <end position="62"/>
    </location>
</feature>
<dbReference type="EMBL" id="ADTU01018461">
    <property type="status" value="NOT_ANNOTATED_CDS"/>
    <property type="molecule type" value="Genomic_DNA"/>
</dbReference>
<protein>
    <recommendedName>
        <fullName evidence="12">Odorant receptor</fullName>
    </recommendedName>
</protein>
<evidence type="ECO:0000256" key="1">
    <source>
        <dbReference type="ARBA" id="ARBA00004141"/>
    </source>
</evidence>
<evidence type="ECO:0000313" key="11">
    <source>
        <dbReference type="Proteomes" id="UP000005205"/>
    </source>
</evidence>
<evidence type="ECO:0000256" key="4">
    <source>
        <dbReference type="ARBA" id="ARBA00022725"/>
    </source>
</evidence>
<sequence length="269" mass="30794">MFIMIPSLGPMFLDVVLPLNKSRLRNIAIYSEYGIDQDKYFVPIFLYTSIMITVGITIMVAVDTMHIACTSHACSLFQLTGQQVENVTSNVLIDNEDNQIRHCTNTEYKMFNEEMIYREYIICLKKHQLALEYVNILNDTHKIVGISFLLLIAAVFSLLGVRIVYVLDQLEELIRFTFIIMGALLQLMIVCYSGQKLMDESQNIFHRAYAAEWYKFSPRLKSLLIIILYRSIVPCKLTAGNLFSLSMAAFVSVVRTGVSYFTALLSFKN</sequence>
<dbReference type="InParanoid" id="A0A158NK31"/>
<evidence type="ECO:0000256" key="5">
    <source>
        <dbReference type="ARBA" id="ARBA00022989"/>
    </source>
</evidence>
<accession>A0A158NK31</accession>
<dbReference type="GO" id="GO:0005549">
    <property type="term" value="F:odorant binding"/>
    <property type="evidence" value="ECO:0007669"/>
    <property type="project" value="InterPro"/>
</dbReference>
<dbReference type="EnsemblMetazoa" id="XM_012202499.1">
    <property type="protein sequence ID" value="XP_012057889.1"/>
    <property type="gene ID" value="LOC105621022"/>
</dbReference>
<evidence type="ECO:0000256" key="2">
    <source>
        <dbReference type="ARBA" id="ARBA00022606"/>
    </source>
</evidence>
<gene>
    <name evidence="10" type="primary">105621022</name>
</gene>
<keyword evidence="2" id="KW-0716">Sensory transduction</keyword>
<dbReference type="PANTHER" id="PTHR21137">
    <property type="entry name" value="ODORANT RECEPTOR"/>
    <property type="match status" value="1"/>
</dbReference>
<organism evidence="10 11">
    <name type="scientific">Atta cephalotes</name>
    <name type="common">Leafcutter ant</name>
    <dbReference type="NCBI Taxonomy" id="12957"/>
    <lineage>
        <taxon>Eukaryota</taxon>
        <taxon>Metazoa</taxon>
        <taxon>Ecdysozoa</taxon>
        <taxon>Arthropoda</taxon>
        <taxon>Hexapoda</taxon>
        <taxon>Insecta</taxon>
        <taxon>Pterygota</taxon>
        <taxon>Neoptera</taxon>
        <taxon>Endopterygota</taxon>
        <taxon>Hymenoptera</taxon>
        <taxon>Apocrita</taxon>
        <taxon>Aculeata</taxon>
        <taxon>Formicoidea</taxon>
        <taxon>Formicidae</taxon>
        <taxon>Myrmicinae</taxon>
        <taxon>Atta</taxon>
    </lineage>
</organism>
<keyword evidence="8" id="KW-0807">Transducer</keyword>
<keyword evidence="4" id="KW-0552">Olfaction</keyword>
<dbReference type="AlphaFoldDB" id="A0A158NK31"/>
<dbReference type="InterPro" id="IPR004117">
    <property type="entry name" value="7tm6_olfct_rcpt"/>
</dbReference>
<dbReference type="KEGG" id="acep:105621022"/>
<dbReference type="GO" id="GO:0005886">
    <property type="term" value="C:plasma membrane"/>
    <property type="evidence" value="ECO:0007669"/>
    <property type="project" value="TreeGrafter"/>
</dbReference>
<name>A0A158NK31_ATTCE</name>
<reference evidence="11" key="1">
    <citation type="journal article" date="2011" name="PLoS Genet.">
        <title>The genome sequence of the leaf-cutter ant Atta cephalotes reveals insights into its obligate symbiotic lifestyle.</title>
        <authorList>
            <person name="Suen G."/>
            <person name="Teiling C."/>
            <person name="Li L."/>
            <person name="Holt C."/>
            <person name="Abouheif E."/>
            <person name="Bornberg-Bauer E."/>
            <person name="Bouffard P."/>
            <person name="Caldera E.J."/>
            <person name="Cash E."/>
            <person name="Cavanaugh A."/>
            <person name="Denas O."/>
            <person name="Elhaik E."/>
            <person name="Fave M.J."/>
            <person name="Gadau J."/>
            <person name="Gibson J.D."/>
            <person name="Graur D."/>
            <person name="Grubbs K.J."/>
            <person name="Hagen D.E."/>
            <person name="Harkins T.T."/>
            <person name="Helmkampf M."/>
            <person name="Hu H."/>
            <person name="Johnson B.R."/>
            <person name="Kim J."/>
            <person name="Marsh S.E."/>
            <person name="Moeller J.A."/>
            <person name="Munoz-Torres M.C."/>
            <person name="Murphy M.C."/>
            <person name="Naughton M.C."/>
            <person name="Nigam S."/>
            <person name="Overson R."/>
            <person name="Rajakumar R."/>
            <person name="Reese J.T."/>
            <person name="Scott J.J."/>
            <person name="Smith C.R."/>
            <person name="Tao S."/>
            <person name="Tsutsui N.D."/>
            <person name="Viljakainen L."/>
            <person name="Wissler L."/>
            <person name="Yandell M.D."/>
            <person name="Zimmer F."/>
            <person name="Taylor J."/>
            <person name="Slater S.C."/>
            <person name="Clifton S.W."/>
            <person name="Warren W.C."/>
            <person name="Elsik C.G."/>
            <person name="Smith C.D."/>
            <person name="Weinstock G.M."/>
            <person name="Gerardo N.M."/>
            <person name="Currie C.R."/>
        </authorList>
    </citation>
    <scope>NUCLEOTIDE SEQUENCE [LARGE SCALE GENOMIC DNA]</scope>
</reference>
<dbReference type="GO" id="GO:0004984">
    <property type="term" value="F:olfactory receptor activity"/>
    <property type="evidence" value="ECO:0007669"/>
    <property type="project" value="InterPro"/>
</dbReference>
<evidence type="ECO:0000256" key="3">
    <source>
        <dbReference type="ARBA" id="ARBA00022692"/>
    </source>
</evidence>
<dbReference type="GO" id="GO:0007165">
    <property type="term" value="P:signal transduction"/>
    <property type="evidence" value="ECO:0007669"/>
    <property type="project" value="UniProtKB-KW"/>
</dbReference>
<feature type="transmembrane region" description="Helical" evidence="9">
    <location>
        <begin position="143"/>
        <end position="167"/>
    </location>
</feature>
<proteinExistence type="predicted"/>
<dbReference type="PANTHER" id="PTHR21137:SF43">
    <property type="entry name" value="ODORANT RECEPTOR 47A-RELATED"/>
    <property type="match status" value="1"/>
</dbReference>
<keyword evidence="6 9" id="KW-0472">Membrane</keyword>
<keyword evidence="5 9" id="KW-1133">Transmembrane helix</keyword>
<evidence type="ECO:0000256" key="7">
    <source>
        <dbReference type="ARBA" id="ARBA00023170"/>
    </source>
</evidence>
<dbReference type="Pfam" id="PF02949">
    <property type="entry name" value="7tm_6"/>
    <property type="match status" value="1"/>
</dbReference>